<keyword evidence="1" id="KW-0560">Oxidoreductase</keyword>
<dbReference type="SUPFAM" id="SSF53720">
    <property type="entry name" value="ALDH-like"/>
    <property type="match status" value="1"/>
</dbReference>
<dbReference type="InterPro" id="IPR047110">
    <property type="entry name" value="GABD/Sad-like"/>
</dbReference>
<dbReference type="OrthoDB" id="6882680at2"/>
<dbReference type="InterPro" id="IPR015590">
    <property type="entry name" value="Aldehyde_DH_dom"/>
</dbReference>
<dbReference type="Pfam" id="PF00171">
    <property type="entry name" value="Aldedh"/>
    <property type="match status" value="1"/>
</dbReference>
<feature type="domain" description="Aldehyde dehydrogenase" evidence="2">
    <location>
        <begin position="3"/>
        <end position="449"/>
    </location>
</feature>
<organism evidence="3 4">
    <name type="scientific">Nocardia ninae NBRC 108245</name>
    <dbReference type="NCBI Taxonomy" id="1210091"/>
    <lineage>
        <taxon>Bacteria</taxon>
        <taxon>Bacillati</taxon>
        <taxon>Actinomycetota</taxon>
        <taxon>Actinomycetes</taxon>
        <taxon>Mycobacteriales</taxon>
        <taxon>Nocardiaceae</taxon>
        <taxon>Nocardia</taxon>
    </lineage>
</organism>
<reference evidence="3 4" key="1">
    <citation type="submission" date="2019-07" db="EMBL/GenBank/DDBJ databases">
        <title>Whole genome shotgun sequence of Nocardia ninae NBRC 108245.</title>
        <authorList>
            <person name="Hosoyama A."/>
            <person name="Uohara A."/>
            <person name="Ohji S."/>
            <person name="Ichikawa N."/>
        </authorList>
    </citation>
    <scope>NUCLEOTIDE SEQUENCE [LARGE SCALE GENOMIC DNA]</scope>
    <source>
        <strain evidence="3 4">NBRC 108245</strain>
    </source>
</reference>
<dbReference type="RefSeq" id="WP_147143646.1">
    <property type="nucleotide sequence ID" value="NZ_BJXA01000131.1"/>
</dbReference>
<protein>
    <submittedName>
        <fullName evidence="3">Succinate-semialdehyde dehydrogenase</fullName>
    </submittedName>
</protein>
<dbReference type="EMBL" id="BJXA01000131">
    <property type="protein sequence ID" value="GEM44055.1"/>
    <property type="molecule type" value="Genomic_DNA"/>
</dbReference>
<keyword evidence="4" id="KW-1185">Reference proteome</keyword>
<dbReference type="InterPro" id="IPR016163">
    <property type="entry name" value="Ald_DH_C"/>
</dbReference>
<evidence type="ECO:0000259" key="2">
    <source>
        <dbReference type="Pfam" id="PF00171"/>
    </source>
</evidence>
<dbReference type="InterPro" id="IPR016162">
    <property type="entry name" value="Ald_DH_N"/>
</dbReference>
<evidence type="ECO:0000313" key="4">
    <source>
        <dbReference type="Proteomes" id="UP000321424"/>
    </source>
</evidence>
<comment type="caution">
    <text evidence="3">The sequence shown here is derived from an EMBL/GenBank/DDBJ whole genome shotgun (WGS) entry which is preliminary data.</text>
</comment>
<proteinExistence type="predicted"/>
<dbReference type="Gene3D" id="3.40.309.10">
    <property type="entry name" value="Aldehyde Dehydrogenase, Chain A, domain 2"/>
    <property type="match status" value="1"/>
</dbReference>
<dbReference type="Proteomes" id="UP000321424">
    <property type="component" value="Unassembled WGS sequence"/>
</dbReference>
<dbReference type="PANTHER" id="PTHR43217:SF1">
    <property type="entry name" value="SUCCINATE SEMIALDEHYDE DEHYDROGENASE [NAD(P)+] SAD"/>
    <property type="match status" value="1"/>
</dbReference>
<accession>A0A511MTZ1</accession>
<gene>
    <name evidence="3" type="ORF">NN4_85740</name>
</gene>
<evidence type="ECO:0000313" key="3">
    <source>
        <dbReference type="EMBL" id="GEM44055.1"/>
    </source>
</evidence>
<dbReference type="PROSITE" id="PS00070">
    <property type="entry name" value="ALDEHYDE_DEHYDR_CYS"/>
    <property type="match status" value="1"/>
</dbReference>
<evidence type="ECO:0000256" key="1">
    <source>
        <dbReference type="ARBA" id="ARBA00023002"/>
    </source>
</evidence>
<name>A0A511MTZ1_9NOCA</name>
<dbReference type="PANTHER" id="PTHR43217">
    <property type="entry name" value="SUCCINATE SEMIALDEHYDE DEHYDROGENASE [NAD(P)+] SAD"/>
    <property type="match status" value="1"/>
</dbReference>
<sequence>MITTSNPADGSPLEAYAFTSDHQLSALLNRAVAAARRAADEPITDRADRLRLLAARLRADSHTFALLITTEMGKPIGQAVAEIEKCAFTCDYYADHVAELLAPQAVDVFPDSGQIRIRPLGVLLAIMPWNYPFWQVFRSMLPAVAIGNTVLLKHADNVTGCALAVQRLFDEVYGTGVLTSVVLPPERIGAVIDDPRIAAVAFTGSNRVGAIVGARAGQAVKKVVLELGGSDPFIVLSDAEVADAAAAAVRSRFLNAGQSCIAAKRIIVEQSIFPEFTEAMVAELSKLVVGDPTLPGTDIGPMARADLRDELRRQLTATVAGGAEVLVGGAGDTGPGAWFTPTIVAVPDAYSVAFQEETFGPLGAVLSVNSAAAALAAAEASAYGLSCSIWGRDLGRVEQLAARVAAGSVFVNRISESDPRLPVGGVKASGHGRELSSYGATEFANIQAVRTAPSARSTR</sequence>
<dbReference type="AlphaFoldDB" id="A0A511MTZ1"/>
<dbReference type="InterPro" id="IPR016160">
    <property type="entry name" value="Ald_DH_CS_CYS"/>
</dbReference>
<dbReference type="GO" id="GO:0004777">
    <property type="term" value="F:succinate-semialdehyde dehydrogenase (NAD+) activity"/>
    <property type="evidence" value="ECO:0007669"/>
    <property type="project" value="TreeGrafter"/>
</dbReference>
<dbReference type="InterPro" id="IPR016161">
    <property type="entry name" value="Ald_DH/histidinol_DH"/>
</dbReference>
<dbReference type="Gene3D" id="3.40.605.10">
    <property type="entry name" value="Aldehyde Dehydrogenase, Chain A, domain 1"/>
    <property type="match status" value="1"/>
</dbReference>